<evidence type="ECO:0000313" key="2">
    <source>
        <dbReference type="EMBL" id="ATF05849.1"/>
    </source>
</evidence>
<dbReference type="AlphaFoldDB" id="A0AAC9ZAG0"/>
<reference evidence="2 3" key="1">
    <citation type="journal article" date="2017" name="Front. Microbiol.">
        <title>Phaeobacter piscinae sp. nov., a species of the Roseobacter group and potential aquaculture probiont.</title>
        <authorList>
            <person name="Sonnenschein E.C."/>
            <person name="Phippen C.B.W."/>
            <person name="Nielsen K.F."/>
            <person name="Mateiu R.V."/>
            <person name="Melchiorsen J."/>
            <person name="Gram L."/>
            <person name="Overmann J."/>
            <person name="Freese H.M."/>
        </authorList>
    </citation>
    <scope>NUCLEOTIDE SEQUENCE [LARGE SCALE GENOMIC DNA]</scope>
    <source>
        <strain evidence="2 3">P63</strain>
    </source>
</reference>
<proteinExistence type="predicted"/>
<accession>A0AAC9ZAG0</accession>
<organism evidence="2 3">
    <name type="scientific">Phaeobacter gallaeciensis</name>
    <dbReference type="NCBI Taxonomy" id="60890"/>
    <lineage>
        <taxon>Bacteria</taxon>
        <taxon>Pseudomonadati</taxon>
        <taxon>Pseudomonadota</taxon>
        <taxon>Alphaproteobacteria</taxon>
        <taxon>Rhodobacterales</taxon>
        <taxon>Roseobacteraceae</taxon>
        <taxon>Phaeobacter</taxon>
    </lineage>
</organism>
<evidence type="ECO:0000313" key="3">
    <source>
        <dbReference type="Proteomes" id="UP000217545"/>
    </source>
</evidence>
<dbReference type="Proteomes" id="UP000217545">
    <property type="component" value="Chromosome"/>
</dbReference>
<feature type="region of interest" description="Disordered" evidence="1">
    <location>
        <begin position="64"/>
        <end position="85"/>
    </location>
</feature>
<gene>
    <name evidence="2" type="ORF">PhaeoP63_01774</name>
</gene>
<name>A0AAC9ZAG0_9RHOB</name>
<evidence type="ECO:0000256" key="1">
    <source>
        <dbReference type="SAM" id="MobiDB-lite"/>
    </source>
</evidence>
<protein>
    <submittedName>
        <fullName evidence="2">Uncharacterized protein</fullName>
    </submittedName>
</protein>
<sequence>MMMPEALGWCSLDQMGGAAPIAWTEINAFSLAAGLDLEPWEVKQLRAMSAAYVQGLVRGREPMKVSPAFDDRPDEDPGVKMERQRLSDNLNASLSALAG</sequence>
<dbReference type="EMBL" id="CP010784">
    <property type="protein sequence ID" value="ATF05849.1"/>
    <property type="molecule type" value="Genomic_DNA"/>
</dbReference>